<dbReference type="AlphaFoldDB" id="F9WCN9"/>
<reference evidence="4" key="1">
    <citation type="submission" date="2011-07" db="EMBL/GenBank/DDBJ databases">
        <title>Divergent evolution of antigenic variation in African trypanosomes.</title>
        <authorList>
            <person name="Jackson A.P."/>
            <person name="Berry A."/>
            <person name="Allison H.C."/>
            <person name="Burton P."/>
            <person name="Anderson J."/>
            <person name="Aslett M."/>
            <person name="Brown R."/>
            <person name="Corton N."/>
            <person name="Harris D."/>
            <person name="Hauser H."/>
            <person name="Gamble J."/>
            <person name="Gilderthorp R."/>
            <person name="McQuillan J."/>
            <person name="Quail M.A."/>
            <person name="Sanders M."/>
            <person name="Van Tonder A."/>
            <person name="Ginger M.L."/>
            <person name="Donelson J.E."/>
            <person name="Field M.C."/>
            <person name="Barry J.D."/>
            <person name="Berriman M."/>
            <person name="Hertz-Fowler C."/>
        </authorList>
    </citation>
    <scope>NUCLEOTIDE SEQUENCE [LARGE SCALE GENOMIC DNA]</scope>
    <source>
        <strain evidence="4">IL3000</strain>
    </source>
</reference>
<proteinExistence type="inferred from homology"/>
<evidence type="ECO:0000256" key="1">
    <source>
        <dbReference type="ARBA" id="ARBA00009993"/>
    </source>
</evidence>
<keyword evidence="4" id="KW-1185">Reference proteome</keyword>
<comment type="caution">
    <text evidence="3">The sequence shown here is derived from an EMBL/GenBank/DDBJ whole genome shotgun (WGS) entry which is preliminary data.</text>
</comment>
<protein>
    <recommendedName>
        <fullName evidence="2">Elongin-C</fullName>
    </recommendedName>
</protein>
<dbReference type="PANTHER" id="PTHR20648">
    <property type="entry name" value="ELONGIN-C"/>
    <property type="match status" value="1"/>
</dbReference>
<organism evidence="3 4">
    <name type="scientific">Trypanosoma congolense (strain IL3000)</name>
    <dbReference type="NCBI Taxonomy" id="1068625"/>
    <lineage>
        <taxon>Eukaryota</taxon>
        <taxon>Discoba</taxon>
        <taxon>Euglenozoa</taxon>
        <taxon>Kinetoplastea</taxon>
        <taxon>Metakinetoplastina</taxon>
        <taxon>Trypanosomatida</taxon>
        <taxon>Trypanosomatidae</taxon>
        <taxon>Trypanosoma</taxon>
        <taxon>Nannomonas</taxon>
    </lineage>
</organism>
<reference evidence="3 4" key="2">
    <citation type="journal article" date="2012" name="Proc. Natl. Acad. Sci. U.S.A.">
        <title>Antigenic diversity is generated by distinct evolutionary mechanisms in African trypanosome species.</title>
        <authorList>
            <person name="Jackson A.P."/>
            <person name="Berry A."/>
            <person name="Aslett M."/>
            <person name="Allison H.C."/>
            <person name="Burton P."/>
            <person name="Vavrova-Anderson J."/>
            <person name="Brown R."/>
            <person name="Browne H."/>
            <person name="Corton N."/>
            <person name="Hauser H."/>
            <person name="Gamble J."/>
            <person name="Gilderthorp R."/>
            <person name="Marcello L."/>
            <person name="McQuillan J."/>
            <person name="Otto T.D."/>
            <person name="Quail M.A."/>
            <person name="Sanders M.J."/>
            <person name="van Tonder A."/>
            <person name="Ginger M.L."/>
            <person name="Field M.C."/>
            <person name="Barry J.D."/>
            <person name="Hertz-Fowler C."/>
            <person name="Berriman M."/>
        </authorList>
    </citation>
    <scope>NUCLEOTIDE SEQUENCE [LARGE SCALE GENOMIC DNA]</scope>
    <source>
        <strain evidence="3 4">IL3000</strain>
    </source>
</reference>
<name>F9WCN9_TRYCI</name>
<dbReference type="EMBL" id="CAEQ01001745">
    <property type="protein sequence ID" value="CCD15034.1"/>
    <property type="molecule type" value="Genomic_DNA"/>
</dbReference>
<comment type="similarity">
    <text evidence="1">Belongs to the SKP1 family.</text>
</comment>
<dbReference type="VEuPathDB" id="TriTrypDB:TcIL3000_0_56000"/>
<dbReference type="InterPro" id="IPR011333">
    <property type="entry name" value="SKP1/BTB/POZ_sf"/>
</dbReference>
<evidence type="ECO:0000313" key="4">
    <source>
        <dbReference type="Proteomes" id="UP000000702"/>
    </source>
</evidence>
<dbReference type="Gene3D" id="3.30.710.10">
    <property type="entry name" value="Potassium Channel Kv1.1, Chain A"/>
    <property type="match status" value="1"/>
</dbReference>
<dbReference type="GO" id="GO:0006511">
    <property type="term" value="P:ubiquitin-dependent protein catabolic process"/>
    <property type="evidence" value="ECO:0007669"/>
    <property type="project" value="InterPro"/>
</dbReference>
<dbReference type="SMART" id="SM00512">
    <property type="entry name" value="Skp1"/>
    <property type="match status" value="1"/>
</dbReference>
<dbReference type="OMA" id="PYVCLKS"/>
<accession>F9WCN9</accession>
<dbReference type="Proteomes" id="UP000000702">
    <property type="component" value="Unassembled WGS sequence"/>
</dbReference>
<evidence type="ECO:0000256" key="2">
    <source>
        <dbReference type="ARBA" id="ARBA00021347"/>
    </source>
</evidence>
<dbReference type="SUPFAM" id="SSF54695">
    <property type="entry name" value="POZ domain"/>
    <property type="match status" value="1"/>
</dbReference>
<dbReference type="InterPro" id="IPR039948">
    <property type="entry name" value="ELC1"/>
</dbReference>
<dbReference type="InterPro" id="IPR001232">
    <property type="entry name" value="SKP1-like"/>
</dbReference>
<gene>
    <name evidence="3" type="ORF">TCIL3000_0_56000</name>
</gene>
<evidence type="ECO:0000313" key="3">
    <source>
        <dbReference type="EMBL" id="CCD15034.1"/>
    </source>
</evidence>
<sequence length="158" mass="17643">MQGSWFLTPQMTNPCERPNSCGTRVSTRPLPYVCLKSKDGMEFIIPEAAARQSKMLAMLLDAVYFLPNRGGFEMPEVQQSGGRDHVHANNNINNMPCIPLDVVSRSTLYLVCHYLVQRSTSDVNSTDEFSLLNDLNPLSNEDQDVVVELLTAADFLDC</sequence>